<sequence>MGEKIAIVTDSTAYLPQAVIDKFEIYSVALSVTIDGKSYVENKDIDESNFYNIVKEAKFFSNNFSTGARRFCSFV</sequence>
<dbReference type="EMBL" id="AODE01000004">
    <property type="protein sequence ID" value="EUJ32497.1"/>
    <property type="molecule type" value="Genomic_DNA"/>
</dbReference>
<keyword evidence="2" id="KW-1185">Reference proteome</keyword>
<dbReference type="InterPro" id="IPR003797">
    <property type="entry name" value="DegV"/>
</dbReference>
<evidence type="ECO:0000313" key="2">
    <source>
        <dbReference type="Proteomes" id="UP000019254"/>
    </source>
</evidence>
<evidence type="ECO:0008006" key="3">
    <source>
        <dbReference type="Google" id="ProtNLM"/>
    </source>
</evidence>
<dbReference type="Proteomes" id="UP000019254">
    <property type="component" value="Unassembled WGS sequence"/>
</dbReference>
<comment type="caution">
    <text evidence="1">The sequence shown here is derived from an EMBL/GenBank/DDBJ whole genome shotgun (WGS) entry which is preliminary data.</text>
</comment>
<dbReference type="Pfam" id="PF02645">
    <property type="entry name" value="DegV"/>
    <property type="match status" value="1"/>
</dbReference>
<gene>
    <name evidence="1" type="ORF">PCORN_00855</name>
</gene>
<evidence type="ECO:0000313" key="1">
    <source>
        <dbReference type="EMBL" id="EUJ32497.1"/>
    </source>
</evidence>
<name>W7C5Z2_9LIST</name>
<dbReference type="AlphaFoldDB" id="W7C5Z2"/>
<dbReference type="Gene3D" id="3.40.50.10170">
    <property type="match status" value="1"/>
</dbReference>
<protein>
    <recommendedName>
        <fullName evidence="3">DegV family protein</fullName>
    </recommendedName>
</protein>
<proteinExistence type="predicted"/>
<dbReference type="PROSITE" id="PS51482">
    <property type="entry name" value="DEGV"/>
    <property type="match status" value="1"/>
</dbReference>
<organism evidence="1 2">
    <name type="scientific">Listeria cornellensis FSL F6-0969</name>
    <dbReference type="NCBI Taxonomy" id="1265820"/>
    <lineage>
        <taxon>Bacteria</taxon>
        <taxon>Bacillati</taxon>
        <taxon>Bacillota</taxon>
        <taxon>Bacilli</taxon>
        <taxon>Bacillales</taxon>
        <taxon>Listeriaceae</taxon>
        <taxon>Listeria</taxon>
    </lineage>
</organism>
<accession>W7C5Z2</accession>
<dbReference type="STRING" id="1265820.PCORN_00855"/>
<reference evidence="1 2" key="1">
    <citation type="journal article" date="2014" name="Int. J. Syst. Evol. Microbiol.">
        <title>Listeria floridensis sp. nov., Listeria aquatica sp. nov., Listeria cornellensis sp. nov., Listeria riparia sp. nov. and Listeria grandensis sp. nov., from agricultural and natural environments.</title>
        <authorList>
            <person name="den Bakker H.C."/>
            <person name="Warchocki S."/>
            <person name="Wright E.M."/>
            <person name="Allred A.F."/>
            <person name="Ahlstrom C."/>
            <person name="Manuel C.S."/>
            <person name="Stasiewicz M.J."/>
            <person name="Burrell A."/>
            <person name="Roof S."/>
            <person name="Strawn L."/>
            <person name="Fortes E.D."/>
            <person name="Nightingale K.K."/>
            <person name="Kephart D."/>
            <person name="Wiedmann M."/>
        </authorList>
    </citation>
    <scope>NUCLEOTIDE SEQUENCE [LARGE SCALE GENOMIC DNA]</scope>
    <source>
        <strain evidence="2">FSL F6-969</strain>
    </source>
</reference>
<dbReference type="SUPFAM" id="SSF82549">
    <property type="entry name" value="DAK1/DegV-like"/>
    <property type="match status" value="1"/>
</dbReference>
<dbReference type="PATRIC" id="fig|1265820.5.peg.163"/>